<keyword evidence="2" id="KW-1185">Reference proteome</keyword>
<organism evidence="1 2">
    <name type="scientific">Pseudoalteromonas issachenkonii</name>
    <dbReference type="NCBI Taxonomy" id="152297"/>
    <lineage>
        <taxon>Bacteria</taxon>
        <taxon>Pseudomonadati</taxon>
        <taxon>Pseudomonadota</taxon>
        <taxon>Gammaproteobacteria</taxon>
        <taxon>Alteromonadales</taxon>
        <taxon>Pseudoalteromonadaceae</taxon>
        <taxon>Pseudoalteromonas</taxon>
    </lineage>
</organism>
<evidence type="ECO:0000313" key="1">
    <source>
        <dbReference type="EMBL" id="MEL0654880.1"/>
    </source>
</evidence>
<dbReference type="RefSeq" id="WP_341602192.1">
    <property type="nucleotide sequence ID" value="NZ_JBAKAW010000006.1"/>
</dbReference>
<dbReference type="SUPFAM" id="SSF82199">
    <property type="entry name" value="SET domain"/>
    <property type="match status" value="1"/>
</dbReference>
<dbReference type="EMBL" id="JBAKAW010000006">
    <property type="protein sequence ID" value="MEL0654880.1"/>
    <property type="molecule type" value="Genomic_DNA"/>
</dbReference>
<dbReference type="Proteomes" id="UP001371391">
    <property type="component" value="Unassembled WGS sequence"/>
</dbReference>
<reference evidence="1 2" key="1">
    <citation type="submission" date="2024-02" db="EMBL/GenBank/DDBJ databases">
        <title>Bacteria isolated from the canopy kelp, Nereocystis luetkeana.</title>
        <authorList>
            <person name="Pfister C.A."/>
            <person name="Younker I.T."/>
            <person name="Light S.H."/>
        </authorList>
    </citation>
    <scope>NUCLEOTIDE SEQUENCE [LARGE SCALE GENOMIC DNA]</scope>
    <source>
        <strain evidence="1 2">TI.1.03</strain>
    </source>
</reference>
<dbReference type="InterPro" id="IPR011990">
    <property type="entry name" value="TPR-like_helical_dom_sf"/>
</dbReference>
<comment type="caution">
    <text evidence="1">The sequence shown here is derived from an EMBL/GenBank/DDBJ whole genome shotgun (WGS) entry which is preliminary data.</text>
</comment>
<dbReference type="InterPro" id="IPR046341">
    <property type="entry name" value="SET_dom_sf"/>
</dbReference>
<proteinExistence type="predicted"/>
<sequence length="632" mass="71415">MTINLIDDLITKKKYKKAQQLIKKQVKQGESLKLLEQEAICCFYLKQLKQSVLKYKKLLDYDIEPSKRVSFLNNLAITYNQLKQPGLVQKTYLQSINLDPSANNAFAREQYCIAAIKNGDFSQVLEYVEPLLGLAAYSDNAHVMQLDAAIYQEKSPLVNALLKILAVKLSQFKEKHVTILINVLIKHHYETQLKKLFIANESHFKAAPWYDRLVNRPIEAAVNQSNTLPDKCDVKGSNGALVNLIKKLIESNEQAGAFFSPLIKVMANDTDLSIITTQPVEKNIPLLDIPFSCMPLLCDYSLSIENNALICKAHKKQCNPNANTTMLLMIEIYNQTNKLKEWKVSSPFFSLINYPILLNALVEGKKNTPKITNFYRLAQQGEKDKLLIESFFGARVFNYKSDKLKQQGIKSESETEKGLLSIIDFINHKTGSTYYRSTQNGIGVNAPANQLADDELFVQYNYFDPLGTLLIYGFVDLSSPYLFSVPIILTLQDGREAHVLGNNPFGNETVTDSGKHLAKYLPTITPLKTGVSLDSLSIPNADSIGLLREVLTTVVKSIAGSKKLTDRILLSEVNVLEKQLLQLNLQYWNNLERVFQQQSGLPEVVYMQIESLVTFSKKHIMYYANHFGIAMF</sequence>
<gene>
    <name evidence="1" type="ORF">V6257_07565</name>
</gene>
<dbReference type="Gene3D" id="1.25.40.10">
    <property type="entry name" value="Tetratricopeptide repeat domain"/>
    <property type="match status" value="1"/>
</dbReference>
<dbReference type="SUPFAM" id="SSF48452">
    <property type="entry name" value="TPR-like"/>
    <property type="match status" value="1"/>
</dbReference>
<evidence type="ECO:0000313" key="2">
    <source>
        <dbReference type="Proteomes" id="UP001371391"/>
    </source>
</evidence>
<name>A0ABU9GZ91_9GAMM</name>
<protein>
    <submittedName>
        <fullName evidence="1">Uncharacterized protein</fullName>
    </submittedName>
</protein>
<accession>A0ABU9GZ91</accession>